<evidence type="ECO:0000256" key="1">
    <source>
        <dbReference type="SAM" id="SignalP"/>
    </source>
</evidence>
<name>A0AAE4FW01_9CYAN</name>
<protein>
    <submittedName>
        <fullName evidence="2">Thylakoid membrane photosystem I accumulation factor</fullName>
    </submittedName>
</protein>
<evidence type="ECO:0000313" key="3">
    <source>
        <dbReference type="Proteomes" id="UP001268256"/>
    </source>
</evidence>
<reference evidence="3" key="1">
    <citation type="submission" date="2023-07" db="EMBL/GenBank/DDBJ databases">
        <authorList>
            <person name="Luz R."/>
            <person name="Cordeiro R."/>
            <person name="Fonseca A."/>
            <person name="Goncalves V."/>
        </authorList>
    </citation>
    <scope>NUCLEOTIDE SEQUENCE [LARGE SCALE GENOMIC DNA]</scope>
    <source>
        <strain evidence="3">BACA0444</strain>
    </source>
</reference>
<feature type="chain" id="PRO_5042266119" evidence="1">
    <location>
        <begin position="22"/>
        <end position="178"/>
    </location>
</feature>
<dbReference type="SUPFAM" id="SSF52833">
    <property type="entry name" value="Thioredoxin-like"/>
    <property type="match status" value="1"/>
</dbReference>
<sequence>MTLLLCVVIWGIASINHPAWAGLTDDHFDGNIFALYGGNGSLVPPRVTLAQSLQRPQPTLLVYYINDSSDCKAYTTVVSQLQAYYGRAADFIPIDVDSIPPQDSYSASEPGYYYQGLVPQTVLLDATGKIVFNQAGNIDFAVVDDQFREVFNLLPRAQSLELKPRPVNEINVELSGRS</sequence>
<dbReference type="EMBL" id="JAVMIP010000019">
    <property type="protein sequence ID" value="MDS3861955.1"/>
    <property type="molecule type" value="Genomic_DNA"/>
</dbReference>
<accession>A0AAE4FW01</accession>
<proteinExistence type="predicted"/>
<comment type="caution">
    <text evidence="2">The sequence shown here is derived from an EMBL/GenBank/DDBJ whole genome shotgun (WGS) entry which is preliminary data.</text>
</comment>
<dbReference type="AlphaFoldDB" id="A0AAE4FW01"/>
<dbReference type="InterPro" id="IPR048069">
    <property type="entry name" value="Thylak_slr1796"/>
</dbReference>
<dbReference type="NCBIfam" id="NF038096">
    <property type="entry name" value="thylak_slr1796"/>
    <property type="match status" value="1"/>
</dbReference>
<gene>
    <name evidence="2" type="ORF">RIF25_14215</name>
</gene>
<organism evidence="2 3">
    <name type="scientific">Pseudocalidococcus azoricus BACA0444</name>
    <dbReference type="NCBI Taxonomy" id="2918990"/>
    <lineage>
        <taxon>Bacteria</taxon>
        <taxon>Bacillati</taxon>
        <taxon>Cyanobacteriota</taxon>
        <taxon>Cyanophyceae</taxon>
        <taxon>Acaryochloridales</taxon>
        <taxon>Thermosynechococcaceae</taxon>
        <taxon>Pseudocalidococcus</taxon>
        <taxon>Pseudocalidococcus azoricus</taxon>
    </lineage>
</organism>
<feature type="signal peptide" evidence="1">
    <location>
        <begin position="1"/>
        <end position="21"/>
    </location>
</feature>
<keyword evidence="3" id="KW-1185">Reference proteome</keyword>
<keyword evidence="1" id="KW-0732">Signal</keyword>
<evidence type="ECO:0000313" key="2">
    <source>
        <dbReference type="EMBL" id="MDS3861955.1"/>
    </source>
</evidence>
<dbReference type="InterPro" id="IPR036249">
    <property type="entry name" value="Thioredoxin-like_sf"/>
</dbReference>
<dbReference type="Gene3D" id="3.40.30.10">
    <property type="entry name" value="Glutaredoxin"/>
    <property type="match status" value="1"/>
</dbReference>
<dbReference type="Proteomes" id="UP001268256">
    <property type="component" value="Unassembled WGS sequence"/>
</dbReference>